<dbReference type="PANTHER" id="PTHR30472">
    <property type="entry name" value="FERRIC ENTEROBACTIN TRANSPORT SYSTEM PERMEASE PROTEIN"/>
    <property type="match status" value="1"/>
</dbReference>
<evidence type="ECO:0000256" key="7">
    <source>
        <dbReference type="ARBA" id="ARBA00023136"/>
    </source>
</evidence>
<reference evidence="9" key="1">
    <citation type="journal article" date="2014" name="Int. J. Syst. Evol. Microbiol.">
        <title>Complete genome sequence of Corynebacterium casei LMG S-19264T (=DSM 44701T), isolated from a smear-ripened cheese.</title>
        <authorList>
            <consortium name="US DOE Joint Genome Institute (JGI-PGF)"/>
            <person name="Walter F."/>
            <person name="Albersmeier A."/>
            <person name="Kalinowski J."/>
            <person name="Ruckert C."/>
        </authorList>
    </citation>
    <scope>NUCLEOTIDE SEQUENCE</scope>
    <source>
        <strain evidence="9">JCM 3276</strain>
    </source>
</reference>
<sequence>MVTARVTTGVVVRAFGVSVRVAPRTLVVVAVLAALAAVVSVLSMTVGQVSLSPGEVVAALFGGGTPVSEMVVLRLRLPRALTGLLAGAALAVSGALLQSITRNVLGSPDFIGITTGSATGALITIIVLGGGMHQTSLGALVGGLATAAVMYALVLRRGLQGFRFVLVGVGVAALLLAVNYYLITRADIYDAVAAQEWLTGSLNLRTWPQVIAIAVTVALLLPLGALWSRRLTAMEMGDPIAGALGVPLVPTRLVLIGAATGLAAVATAATGPIAFVALAAPQLARAVTRANGPAVLTSALMGAVLLGASDFAVQRIFGTAQLPVGIVTSAVGGLYLAWLLAARWRGRT</sequence>
<feature type="transmembrane region" description="Helical" evidence="8">
    <location>
        <begin position="137"/>
        <end position="155"/>
    </location>
</feature>
<comment type="subcellular location">
    <subcellularLocation>
        <location evidence="1">Cell membrane</location>
        <topology evidence="1">Multi-pass membrane protein</topology>
    </subcellularLocation>
</comment>
<dbReference type="Gene3D" id="1.10.3470.10">
    <property type="entry name" value="ABC transporter involved in vitamin B12 uptake, BtuC"/>
    <property type="match status" value="1"/>
</dbReference>
<keyword evidence="5 8" id="KW-0812">Transmembrane</keyword>
<dbReference type="SUPFAM" id="SSF81345">
    <property type="entry name" value="ABC transporter involved in vitamin B12 uptake, BtuC"/>
    <property type="match status" value="1"/>
</dbReference>
<dbReference type="AlphaFoldDB" id="A0A918GDS7"/>
<feature type="transmembrane region" description="Helical" evidence="8">
    <location>
        <begin position="204"/>
        <end position="227"/>
    </location>
</feature>
<evidence type="ECO:0000256" key="6">
    <source>
        <dbReference type="ARBA" id="ARBA00022989"/>
    </source>
</evidence>
<evidence type="ECO:0000256" key="1">
    <source>
        <dbReference type="ARBA" id="ARBA00004651"/>
    </source>
</evidence>
<reference evidence="9" key="2">
    <citation type="submission" date="2020-09" db="EMBL/GenBank/DDBJ databases">
        <authorList>
            <person name="Sun Q."/>
            <person name="Ohkuma M."/>
        </authorList>
    </citation>
    <scope>NUCLEOTIDE SEQUENCE</scope>
    <source>
        <strain evidence="9">JCM 3276</strain>
    </source>
</reference>
<gene>
    <name evidence="9" type="ORF">GCM10010171_20450</name>
</gene>
<proteinExistence type="inferred from homology"/>
<protein>
    <submittedName>
        <fullName evidence="9">ABC transporter permease</fullName>
    </submittedName>
</protein>
<comment type="similarity">
    <text evidence="2">Belongs to the binding-protein-dependent transport system permease family. FecCD subfamily.</text>
</comment>
<keyword evidence="3" id="KW-0813">Transport</keyword>
<organism evidence="9 10">
    <name type="scientific">Actinokineospora fastidiosa</name>
    <dbReference type="NCBI Taxonomy" id="1816"/>
    <lineage>
        <taxon>Bacteria</taxon>
        <taxon>Bacillati</taxon>
        <taxon>Actinomycetota</taxon>
        <taxon>Actinomycetes</taxon>
        <taxon>Pseudonocardiales</taxon>
        <taxon>Pseudonocardiaceae</taxon>
        <taxon>Actinokineospora</taxon>
    </lineage>
</organism>
<dbReference type="GO" id="GO:0033214">
    <property type="term" value="P:siderophore-iron import into cell"/>
    <property type="evidence" value="ECO:0007669"/>
    <property type="project" value="TreeGrafter"/>
</dbReference>
<dbReference type="Proteomes" id="UP000660680">
    <property type="component" value="Unassembled WGS sequence"/>
</dbReference>
<dbReference type="GO" id="GO:0005886">
    <property type="term" value="C:plasma membrane"/>
    <property type="evidence" value="ECO:0007669"/>
    <property type="project" value="UniProtKB-SubCell"/>
</dbReference>
<feature type="transmembrane region" description="Helical" evidence="8">
    <location>
        <begin position="80"/>
        <end position="98"/>
    </location>
</feature>
<dbReference type="EMBL" id="BMRB01000002">
    <property type="protein sequence ID" value="GGS27603.1"/>
    <property type="molecule type" value="Genomic_DNA"/>
</dbReference>
<evidence type="ECO:0000256" key="8">
    <source>
        <dbReference type="SAM" id="Phobius"/>
    </source>
</evidence>
<evidence type="ECO:0000256" key="3">
    <source>
        <dbReference type="ARBA" id="ARBA00022448"/>
    </source>
</evidence>
<evidence type="ECO:0000256" key="5">
    <source>
        <dbReference type="ARBA" id="ARBA00022692"/>
    </source>
</evidence>
<feature type="transmembrane region" description="Helical" evidence="8">
    <location>
        <begin position="21"/>
        <end position="44"/>
    </location>
</feature>
<keyword evidence="6 8" id="KW-1133">Transmembrane helix</keyword>
<feature type="transmembrane region" description="Helical" evidence="8">
    <location>
        <begin position="110"/>
        <end position="130"/>
    </location>
</feature>
<dbReference type="CDD" id="cd06550">
    <property type="entry name" value="TM_ABC_iron-siderophores_like"/>
    <property type="match status" value="1"/>
</dbReference>
<feature type="transmembrane region" description="Helical" evidence="8">
    <location>
        <begin position="320"/>
        <end position="341"/>
    </location>
</feature>
<comment type="caution">
    <text evidence="9">The sequence shown here is derived from an EMBL/GenBank/DDBJ whole genome shotgun (WGS) entry which is preliminary data.</text>
</comment>
<feature type="transmembrane region" description="Helical" evidence="8">
    <location>
        <begin position="161"/>
        <end position="183"/>
    </location>
</feature>
<evidence type="ECO:0000313" key="9">
    <source>
        <dbReference type="EMBL" id="GGS27603.1"/>
    </source>
</evidence>
<keyword evidence="10" id="KW-1185">Reference proteome</keyword>
<dbReference type="InterPro" id="IPR000522">
    <property type="entry name" value="ABC_transptr_permease_BtuC"/>
</dbReference>
<evidence type="ECO:0000256" key="4">
    <source>
        <dbReference type="ARBA" id="ARBA00022475"/>
    </source>
</evidence>
<keyword evidence="7 8" id="KW-0472">Membrane</keyword>
<keyword evidence="4" id="KW-1003">Cell membrane</keyword>
<feature type="transmembrane region" description="Helical" evidence="8">
    <location>
        <begin position="253"/>
        <end position="278"/>
    </location>
</feature>
<evidence type="ECO:0000256" key="2">
    <source>
        <dbReference type="ARBA" id="ARBA00007935"/>
    </source>
</evidence>
<dbReference type="InterPro" id="IPR037294">
    <property type="entry name" value="ABC_BtuC-like"/>
</dbReference>
<dbReference type="PANTHER" id="PTHR30472:SF24">
    <property type="entry name" value="FERRIC ENTEROBACTIN TRANSPORT SYSTEM PERMEASE PROTEIN FEPG"/>
    <property type="match status" value="1"/>
</dbReference>
<name>A0A918GDS7_9PSEU</name>
<dbReference type="Pfam" id="PF01032">
    <property type="entry name" value="FecCD"/>
    <property type="match status" value="1"/>
</dbReference>
<evidence type="ECO:0000313" key="10">
    <source>
        <dbReference type="Proteomes" id="UP000660680"/>
    </source>
</evidence>
<accession>A0A918GDS7</accession>
<dbReference type="GO" id="GO:0022857">
    <property type="term" value="F:transmembrane transporter activity"/>
    <property type="evidence" value="ECO:0007669"/>
    <property type="project" value="InterPro"/>
</dbReference>